<dbReference type="PANTHER" id="PTHR13230">
    <property type="entry name" value="GENERAL TRANSCRIPTION FACTOR IIIC, POLYPEPTIDE 5"/>
    <property type="match status" value="1"/>
</dbReference>
<dbReference type="GO" id="GO:0000127">
    <property type="term" value="C:transcription factor TFIIIC complex"/>
    <property type="evidence" value="ECO:0007669"/>
    <property type="project" value="InterPro"/>
</dbReference>
<gene>
    <name evidence="3" type="primary">TFC1</name>
    <name evidence="3" type="ORF">BGZ65_002292</name>
</gene>
<feature type="domain" description="Transcription factor IIIC subunit Tfc1/Sfc1 triple barrel" evidence="2">
    <location>
        <begin position="64"/>
        <end position="133"/>
    </location>
</feature>
<proteinExistence type="predicted"/>
<dbReference type="Gene3D" id="3.30.200.160">
    <property type="entry name" value="TFIIIC, subcomplex tauA, subunit Sfc1, barrel domain"/>
    <property type="match status" value="1"/>
</dbReference>
<dbReference type="AlphaFoldDB" id="A0A9P6MLV6"/>
<evidence type="ECO:0000259" key="2">
    <source>
        <dbReference type="Pfam" id="PF17682"/>
    </source>
</evidence>
<name>A0A9P6MLV6_9FUNG</name>
<evidence type="ECO:0000313" key="4">
    <source>
        <dbReference type="Proteomes" id="UP000749646"/>
    </source>
</evidence>
<dbReference type="GO" id="GO:0001002">
    <property type="term" value="F:RNA polymerase III type 1 promoter sequence-specific DNA binding"/>
    <property type="evidence" value="ECO:0007669"/>
    <property type="project" value="TreeGrafter"/>
</dbReference>
<dbReference type="Proteomes" id="UP000749646">
    <property type="component" value="Unassembled WGS sequence"/>
</dbReference>
<protein>
    <submittedName>
        <fullName evidence="3">Tau 95 subunit of transcription factor TFIIIC</fullName>
    </submittedName>
</protein>
<feature type="compositionally biased region" description="Basic residues" evidence="1">
    <location>
        <begin position="203"/>
        <end position="214"/>
    </location>
</feature>
<dbReference type="GO" id="GO:0001003">
    <property type="term" value="F:RNA polymerase III type 2 promoter sequence-specific DNA binding"/>
    <property type="evidence" value="ECO:0007669"/>
    <property type="project" value="TreeGrafter"/>
</dbReference>
<dbReference type="OrthoDB" id="5598268at2759"/>
<feature type="region of interest" description="Disordered" evidence="1">
    <location>
        <begin position="193"/>
        <end position="240"/>
    </location>
</feature>
<sequence length="240" mass="26891">MNVDDMDNTQQPISLNPIPPKLAELRKVPDRKIFSVEFPGHIENIEKAKELIGGERAILNARETISTPNLLLKATRRYKVKCQPGSKRSLPPYRAPTESDIPYDEAEEPQLSFEVVGTIPKTARFSGLADFQHIMDPGDELVKIKNDLMNMDYESLISVKVDNTDPVEDLSTLQPIPPPSVTKTVFPIPFKYKARYRDETKPKKPGRKPKRKAGTQRPPGAHEATVNVGSDDSGNDDVYE</sequence>
<dbReference type="InterPro" id="IPR041499">
    <property type="entry name" value="Tfc1/Sfc1_N"/>
</dbReference>
<evidence type="ECO:0000256" key="1">
    <source>
        <dbReference type="SAM" id="MobiDB-lite"/>
    </source>
</evidence>
<dbReference type="GO" id="GO:0006384">
    <property type="term" value="P:transcription initiation at RNA polymerase III promoter"/>
    <property type="evidence" value="ECO:0007669"/>
    <property type="project" value="InterPro"/>
</dbReference>
<dbReference type="PANTHER" id="PTHR13230:SF5">
    <property type="entry name" value="GENERAL TRANSCRIPTION FACTOR 3C POLYPEPTIDE 5"/>
    <property type="match status" value="1"/>
</dbReference>
<comment type="caution">
    <text evidence="3">The sequence shown here is derived from an EMBL/GenBank/DDBJ whole genome shotgun (WGS) entry which is preliminary data.</text>
</comment>
<organism evidence="3 4">
    <name type="scientific">Modicella reniformis</name>
    <dbReference type="NCBI Taxonomy" id="1440133"/>
    <lineage>
        <taxon>Eukaryota</taxon>
        <taxon>Fungi</taxon>
        <taxon>Fungi incertae sedis</taxon>
        <taxon>Mucoromycota</taxon>
        <taxon>Mortierellomycotina</taxon>
        <taxon>Mortierellomycetes</taxon>
        <taxon>Mortierellales</taxon>
        <taxon>Mortierellaceae</taxon>
        <taxon>Modicella</taxon>
    </lineage>
</organism>
<reference evidence="3" key="1">
    <citation type="journal article" date="2020" name="Fungal Divers.">
        <title>Resolving the Mortierellaceae phylogeny through synthesis of multi-gene phylogenetics and phylogenomics.</title>
        <authorList>
            <person name="Vandepol N."/>
            <person name="Liber J."/>
            <person name="Desiro A."/>
            <person name="Na H."/>
            <person name="Kennedy M."/>
            <person name="Barry K."/>
            <person name="Grigoriev I.V."/>
            <person name="Miller A.N."/>
            <person name="O'Donnell K."/>
            <person name="Stajich J.E."/>
            <person name="Bonito G."/>
        </authorList>
    </citation>
    <scope>NUCLEOTIDE SEQUENCE</scope>
    <source>
        <strain evidence="3">MES-2147</strain>
    </source>
</reference>
<evidence type="ECO:0000313" key="3">
    <source>
        <dbReference type="EMBL" id="KAG0006884.1"/>
    </source>
</evidence>
<dbReference type="InterPro" id="IPR042536">
    <property type="entry name" value="TFIIIC_tauA_Sfc1"/>
</dbReference>
<dbReference type="Pfam" id="PF17682">
    <property type="entry name" value="Tau95_N"/>
    <property type="match status" value="1"/>
</dbReference>
<accession>A0A9P6MLV6</accession>
<keyword evidence="4" id="KW-1185">Reference proteome</keyword>
<dbReference type="EMBL" id="JAAAHW010000041">
    <property type="protein sequence ID" value="KAG0006884.1"/>
    <property type="molecule type" value="Genomic_DNA"/>
</dbReference>
<dbReference type="InterPro" id="IPR040454">
    <property type="entry name" value="TF_IIIC_Tfc1/Sfc1"/>
</dbReference>